<dbReference type="GO" id="GO:0016853">
    <property type="term" value="F:isomerase activity"/>
    <property type="evidence" value="ECO:0007669"/>
    <property type="project" value="UniProtKB-KW"/>
</dbReference>
<evidence type="ECO:0000313" key="8">
    <source>
        <dbReference type="Proteomes" id="UP000295357"/>
    </source>
</evidence>
<dbReference type="GO" id="GO:0042351">
    <property type="term" value="P:'de novo' GDP-L-fucose biosynthetic process"/>
    <property type="evidence" value="ECO:0007669"/>
    <property type="project" value="UniProtKB-UniRule"/>
</dbReference>
<dbReference type="InterPro" id="IPR001509">
    <property type="entry name" value="Epimerase_deHydtase"/>
</dbReference>
<feature type="binding site" evidence="5">
    <location>
        <begin position="111"/>
        <end position="114"/>
    </location>
    <ligand>
        <name>NADP(+)</name>
        <dbReference type="ChEBI" id="CHEBI:58349"/>
    </ligand>
</feature>
<dbReference type="Gene3D" id="3.40.50.720">
    <property type="entry name" value="NAD(P)-binding Rossmann-like Domain"/>
    <property type="match status" value="1"/>
</dbReference>
<dbReference type="PANTHER" id="PTHR43238:SF1">
    <property type="entry name" value="GDP-L-FUCOSE SYNTHASE"/>
    <property type="match status" value="1"/>
</dbReference>
<evidence type="ECO:0000313" key="7">
    <source>
        <dbReference type="EMBL" id="TDP09455.1"/>
    </source>
</evidence>
<feature type="binding site" evidence="5">
    <location>
        <position position="194"/>
    </location>
    <ligand>
        <name>substrate</name>
    </ligand>
</feature>
<dbReference type="EMBL" id="SNXE01000004">
    <property type="protein sequence ID" value="TDP09455.1"/>
    <property type="molecule type" value="Genomic_DNA"/>
</dbReference>
<feature type="domain" description="NAD-dependent epimerase/dehydratase" evidence="6">
    <location>
        <begin position="15"/>
        <end position="245"/>
    </location>
</feature>
<evidence type="ECO:0000256" key="2">
    <source>
        <dbReference type="ARBA" id="ARBA00022857"/>
    </source>
</evidence>
<feature type="site" description="Important for catalytic activity" evidence="5">
    <location>
        <position position="115"/>
    </location>
</feature>
<feature type="active site" description="Proton donor/acceptor" evidence="5">
    <location>
        <position position="142"/>
    </location>
</feature>
<feature type="binding site" evidence="5">
    <location>
        <begin position="170"/>
        <end position="173"/>
    </location>
    <ligand>
        <name>NADP(+)</name>
        <dbReference type="ChEBI" id="CHEBI:58349"/>
    </ligand>
</feature>
<organism evidence="7 8">
    <name type="scientific">Roseateles asaccharophilus</name>
    <dbReference type="NCBI Taxonomy" id="582607"/>
    <lineage>
        <taxon>Bacteria</taxon>
        <taxon>Pseudomonadati</taxon>
        <taxon>Pseudomonadota</taxon>
        <taxon>Betaproteobacteria</taxon>
        <taxon>Burkholderiales</taxon>
        <taxon>Sphaerotilaceae</taxon>
        <taxon>Roseateles</taxon>
    </lineage>
</organism>
<comment type="caution">
    <text evidence="7">The sequence shown here is derived from an EMBL/GenBank/DDBJ whole genome shotgun (WGS) entry which is preliminary data.</text>
</comment>
<accession>A0A4R6N3J6</accession>
<dbReference type="CDD" id="cd05239">
    <property type="entry name" value="GDP_FS_SDR_e"/>
    <property type="match status" value="1"/>
</dbReference>
<dbReference type="AlphaFoldDB" id="A0A4R6N3J6"/>
<evidence type="ECO:0000256" key="4">
    <source>
        <dbReference type="ARBA" id="ARBA00023235"/>
    </source>
</evidence>
<dbReference type="OrthoDB" id="9811425at2"/>
<feature type="binding site" evidence="5">
    <location>
        <position position="146"/>
    </location>
    <ligand>
        <name>NADP(+)</name>
        <dbReference type="ChEBI" id="CHEBI:58349"/>
    </ligand>
</feature>
<dbReference type="Gene3D" id="3.90.25.10">
    <property type="entry name" value="UDP-galactose 4-epimerase, domain 1"/>
    <property type="match status" value="1"/>
</dbReference>
<dbReference type="Pfam" id="PF01370">
    <property type="entry name" value="Epimerase"/>
    <property type="match status" value="1"/>
</dbReference>
<feature type="site" description="Important for catalytic activity" evidence="5">
    <location>
        <position position="113"/>
    </location>
</feature>
<sequence>MSATSALPPRPRVWLTGGQGMVARNIAEHAAAAGWELMAPSRAELDLERAEAVQAFVRETRPDVVIHAAGRVGGIQANIAHPVDFLVRNVDIGRNVIMAAHTAGVPRLINLASSCMYPRQGQNPLREELVLAGELEPTNEGYAIAKIYATRLCQYLRRQEPALQYKTLIPCNLYGRFDKFDPAHSHLIPAVIRKIHEAKQAGAATVEIWGDGLARREFMDAADLADAVLRHVAQGESAPELMNIGLGFDYTINEYYAAVARVVGWQGEFVHDLSKPVGMRQKLVDVSRQTAWGWAPKISLEQGIARCYDYFLDKVA</sequence>
<keyword evidence="5" id="KW-0511">Multifunctional enzyme</keyword>
<dbReference type="RefSeq" id="WP_133603453.1">
    <property type="nucleotide sequence ID" value="NZ_JAUFPJ010000004.1"/>
</dbReference>
<dbReference type="UniPathway" id="UPA00128">
    <property type="reaction ID" value="UER00191"/>
</dbReference>
<dbReference type="HAMAP" id="MF_00956">
    <property type="entry name" value="GDP_fucose_synth"/>
    <property type="match status" value="1"/>
</dbReference>
<feature type="binding site" evidence="5">
    <location>
        <position position="186"/>
    </location>
    <ligand>
        <name>NADP(+)</name>
        <dbReference type="ChEBI" id="CHEBI:58349"/>
    </ligand>
</feature>
<keyword evidence="3 5" id="KW-0560">Oxidoreductase</keyword>
<evidence type="ECO:0000259" key="6">
    <source>
        <dbReference type="Pfam" id="PF01370"/>
    </source>
</evidence>
<dbReference type="PANTHER" id="PTHR43238">
    <property type="entry name" value="GDP-L-FUCOSE SYNTHASE"/>
    <property type="match status" value="1"/>
</dbReference>
<evidence type="ECO:0000256" key="3">
    <source>
        <dbReference type="ARBA" id="ARBA00023002"/>
    </source>
</evidence>
<reference evidence="7 8" key="1">
    <citation type="submission" date="2019-03" db="EMBL/GenBank/DDBJ databases">
        <title>Genomic Encyclopedia of Type Strains, Phase IV (KMG-IV): sequencing the most valuable type-strain genomes for metagenomic binning, comparative biology and taxonomic classification.</title>
        <authorList>
            <person name="Goeker M."/>
        </authorList>
    </citation>
    <scope>NUCLEOTIDE SEQUENCE [LARGE SCALE GENOMIC DNA]</scope>
    <source>
        <strain evidence="7 8">DSM 25082</strain>
    </source>
</reference>
<evidence type="ECO:0000256" key="1">
    <source>
        <dbReference type="ARBA" id="ARBA00005959"/>
    </source>
</evidence>
<dbReference type="GO" id="GO:0050577">
    <property type="term" value="F:GDP-L-fucose synthase activity"/>
    <property type="evidence" value="ECO:0007669"/>
    <property type="project" value="UniProtKB-UniRule"/>
</dbReference>
<dbReference type="GO" id="GO:0070401">
    <property type="term" value="F:NADP+ binding"/>
    <property type="evidence" value="ECO:0007669"/>
    <property type="project" value="UniProtKB-UniRule"/>
</dbReference>
<comment type="caution">
    <text evidence="5">Lacks conserved residue(s) required for the propagation of feature annotation.</text>
</comment>
<gene>
    <name evidence="5" type="primary">fcl</name>
    <name evidence="7" type="ORF">DFR39_1046</name>
</gene>
<comment type="catalytic activity">
    <reaction evidence="5">
        <text>GDP-beta-L-fucose + NADP(+) = GDP-4-dehydro-alpha-D-rhamnose + NADPH + H(+)</text>
        <dbReference type="Rhea" id="RHEA:18885"/>
        <dbReference type="ChEBI" id="CHEBI:15378"/>
        <dbReference type="ChEBI" id="CHEBI:57273"/>
        <dbReference type="ChEBI" id="CHEBI:57783"/>
        <dbReference type="ChEBI" id="CHEBI:57964"/>
        <dbReference type="ChEBI" id="CHEBI:58349"/>
        <dbReference type="EC" id="1.1.1.271"/>
    </reaction>
</comment>
<comment type="similarity">
    <text evidence="1 5">Belongs to the NAD(P)-dependent epimerase/dehydratase family. Fucose synthase subfamily.</text>
</comment>
<dbReference type="EC" id="1.1.1.271" evidence="5"/>
<name>A0A4R6N3J6_9BURK</name>
<evidence type="ECO:0000256" key="5">
    <source>
        <dbReference type="HAMAP-Rule" id="MF_00956"/>
    </source>
</evidence>
<dbReference type="Proteomes" id="UP000295357">
    <property type="component" value="Unassembled WGS sequence"/>
</dbReference>
<proteinExistence type="inferred from homology"/>
<comment type="pathway">
    <text evidence="5">Nucleotide-sugar biosynthesis; GDP-L-fucose biosynthesis via de novo pathway; GDP-L-fucose from GDP-alpha-D-mannose: step 2/2.</text>
</comment>
<dbReference type="SUPFAM" id="SSF51735">
    <property type="entry name" value="NAD(P)-binding Rossmann-fold domains"/>
    <property type="match status" value="1"/>
</dbReference>
<comment type="function">
    <text evidence="5">Catalyzes the two-step NADP-dependent conversion of GDP-4-dehydro-6-deoxy-D-mannose to GDP-fucose, involving an epimerase and a reductase reaction.</text>
</comment>
<feature type="binding site" evidence="5">
    <location>
        <position position="209"/>
    </location>
    <ligand>
        <name>substrate</name>
    </ligand>
</feature>
<dbReference type="InterPro" id="IPR028614">
    <property type="entry name" value="GDP_fucose/colitose_synth"/>
</dbReference>
<keyword evidence="2 5" id="KW-0521">NADP</keyword>
<protein>
    <recommendedName>
        <fullName evidence="5">GDP-L-fucose synthase</fullName>
        <ecNumber evidence="5">1.1.1.271</ecNumber>
    </recommendedName>
    <alternativeName>
        <fullName evidence="5">GDP-4-keto-6-deoxy-D-mannose-3,5-epimerase-4-reductase</fullName>
    </alternativeName>
</protein>
<dbReference type="InterPro" id="IPR036291">
    <property type="entry name" value="NAD(P)-bd_dom_sf"/>
</dbReference>
<keyword evidence="8" id="KW-1185">Reference proteome</keyword>
<keyword evidence="4 5" id="KW-0413">Isomerase</keyword>
<feature type="binding site" evidence="5">
    <location>
        <position position="216"/>
    </location>
    <ligand>
        <name>substrate</name>
    </ligand>
</feature>